<keyword evidence="4" id="KW-1185">Reference proteome</keyword>
<feature type="domain" description="Transcription regulator PadR N-terminal" evidence="2">
    <location>
        <begin position="14"/>
        <end position="82"/>
    </location>
</feature>
<dbReference type="EMBL" id="QYRT01000021">
    <property type="protein sequence ID" value="TIH35160.1"/>
    <property type="molecule type" value="Genomic_DNA"/>
</dbReference>
<feature type="compositionally biased region" description="Polar residues" evidence="1">
    <location>
        <begin position="134"/>
        <end position="150"/>
    </location>
</feature>
<dbReference type="PANTHER" id="PTHR43252">
    <property type="entry name" value="TRANSCRIPTIONAL REGULATOR YQJI"/>
    <property type="match status" value="1"/>
</dbReference>
<dbReference type="SUPFAM" id="SSF46785">
    <property type="entry name" value="Winged helix' DNA-binding domain"/>
    <property type="match status" value="1"/>
</dbReference>
<protein>
    <submittedName>
        <fullName evidence="3">PadR family transcriptional regulator</fullName>
    </submittedName>
</protein>
<evidence type="ECO:0000313" key="4">
    <source>
        <dbReference type="Proteomes" id="UP000306192"/>
    </source>
</evidence>
<dbReference type="OrthoDB" id="9814826at2"/>
<dbReference type="CDD" id="cd00090">
    <property type="entry name" value="HTH_ARSR"/>
    <property type="match status" value="1"/>
</dbReference>
<evidence type="ECO:0000313" key="3">
    <source>
        <dbReference type="EMBL" id="TIH35160.1"/>
    </source>
</evidence>
<reference evidence="3 4" key="1">
    <citation type="journal article" date="2019" name="Microorganisms">
        <title>Systematic Affiliation and Genome Analysis of Subtercola vilae DB165(T) with Particular Emphasis on Cold Adaptation of an Isolate from a High-Altitude Cold Volcano Lake.</title>
        <authorList>
            <person name="Villalobos A.S."/>
            <person name="Wiese J."/>
            <person name="Imhoff J.F."/>
            <person name="Dorador C."/>
            <person name="Keller A."/>
            <person name="Hentschel U."/>
        </authorList>
    </citation>
    <scope>NUCLEOTIDE SEQUENCE [LARGE SCALE GENOMIC DNA]</scope>
    <source>
        <strain evidence="3 4">DB165</strain>
    </source>
</reference>
<dbReference type="InterPro" id="IPR005149">
    <property type="entry name" value="Tscrpt_reg_PadR_N"/>
</dbReference>
<proteinExistence type="predicted"/>
<gene>
    <name evidence="3" type="ORF">D4765_11530</name>
</gene>
<dbReference type="RefSeq" id="WP_136642446.1">
    <property type="nucleotide sequence ID" value="NZ_QYRT01000021.1"/>
</dbReference>
<evidence type="ECO:0000259" key="2">
    <source>
        <dbReference type="Pfam" id="PF03551"/>
    </source>
</evidence>
<dbReference type="Pfam" id="PF03551">
    <property type="entry name" value="PadR"/>
    <property type="match status" value="1"/>
</dbReference>
<feature type="region of interest" description="Disordered" evidence="1">
    <location>
        <begin position="123"/>
        <end position="180"/>
    </location>
</feature>
<name>A0A4T2BUU6_9MICO</name>
<dbReference type="InterPro" id="IPR036390">
    <property type="entry name" value="WH_DNA-bd_sf"/>
</dbReference>
<dbReference type="AlphaFoldDB" id="A0A4T2BUU6"/>
<dbReference type="Gene3D" id="1.10.10.10">
    <property type="entry name" value="Winged helix-like DNA-binding domain superfamily/Winged helix DNA-binding domain"/>
    <property type="match status" value="1"/>
</dbReference>
<sequence length="232" mass="24444">MNPVFGHGHLRLYILNLLSEHPFHGYELMQSLSERFGGTYSPSAGTIYPRLSKLEEEGLVTKSSDGRKTTYVITDAGRAELAARRAELDSIEDSVTDSVRLLADGVRAGVTAAMKSLRADLASAARDSADPRSGHTTGNTESTEGQTDTSSGEEAAPAATGTPAAAPTAEQRRSASGDAVREAEVALTAFRSAVRTDLRTHAATGSVSAEAVRAFTEDLRHARATLRSNLGG</sequence>
<evidence type="ECO:0000256" key="1">
    <source>
        <dbReference type="SAM" id="MobiDB-lite"/>
    </source>
</evidence>
<comment type="caution">
    <text evidence="3">The sequence shown here is derived from an EMBL/GenBank/DDBJ whole genome shotgun (WGS) entry which is preliminary data.</text>
</comment>
<accession>A0A4T2BUU6</accession>
<feature type="compositionally biased region" description="Low complexity" evidence="1">
    <location>
        <begin position="152"/>
        <end position="169"/>
    </location>
</feature>
<feature type="compositionally biased region" description="Basic and acidic residues" evidence="1">
    <location>
        <begin position="170"/>
        <end position="180"/>
    </location>
</feature>
<dbReference type="Proteomes" id="UP000306192">
    <property type="component" value="Unassembled WGS sequence"/>
</dbReference>
<dbReference type="PANTHER" id="PTHR43252:SF7">
    <property type="entry name" value="TRANSCRIPTIONAL REGULATOR YQJI"/>
    <property type="match status" value="1"/>
</dbReference>
<organism evidence="3 4">
    <name type="scientific">Subtercola vilae</name>
    <dbReference type="NCBI Taxonomy" id="2056433"/>
    <lineage>
        <taxon>Bacteria</taxon>
        <taxon>Bacillati</taxon>
        <taxon>Actinomycetota</taxon>
        <taxon>Actinomycetes</taxon>
        <taxon>Micrococcales</taxon>
        <taxon>Microbacteriaceae</taxon>
        <taxon>Subtercola</taxon>
    </lineage>
</organism>
<dbReference type="InterPro" id="IPR011991">
    <property type="entry name" value="ArsR-like_HTH"/>
</dbReference>
<dbReference type="InterPro" id="IPR036388">
    <property type="entry name" value="WH-like_DNA-bd_sf"/>
</dbReference>